<dbReference type="InterPro" id="IPR001667">
    <property type="entry name" value="DDH_dom"/>
</dbReference>
<sequence>MNNQRKWEILSKLGRPALPAGRQKSKVKTEEIIDALLKNRGIKSSKERKEFFNPRHPKDLTLRELGISKSQVVKAIQRIREAIKKEQIIIIYGDYDVDGICGTGILFETLYLLHKNVRPHLPDRFSEGYGLNPDSVVKLKDNHSKLGVIICVDNGISAFTGVAKAKELGIDVIIVDHHYRKKGTLKSFATVYTKKITGAEIAWIFAREVRKKLNIKDSQLTKGNGLELAALGTIADMLPLLGPNRSFAWHGMKALRQTSRLGLLALFEEARIVKEKIVSYEVNYIISPRLNAAGRLENATDSLRLICTGSRERANELSQHLGRVNTRRQGIQEDIVLHAKNLVAASSAGKVLVLADESYHEGVVGLAAAKLVEEFGRPAIVFAKGAEISKGSGRSVSGFDLVSALSKVGKHLISWGGHKAAAGLTISTKKIEVFAKEFAKVADPLLTDEVLERKLKIDLELEFAGLTREFLNIIKQFEPTGAGNPAPDFATNGVTVLTARAVGVDGKHLKLKLEKGGFSFDAIAFSRGDLYPFLSPDKKIDIAYSLAENTWNGQTKIQLKIRDIKIPSK</sequence>
<evidence type="ECO:0000313" key="10">
    <source>
        <dbReference type="Proteomes" id="UP000177382"/>
    </source>
</evidence>
<evidence type="ECO:0000256" key="3">
    <source>
        <dbReference type="ARBA" id="ARBA00022722"/>
    </source>
</evidence>
<comment type="similarity">
    <text evidence="1">Belongs to the RecJ family.</text>
</comment>
<dbReference type="InterPro" id="IPR038763">
    <property type="entry name" value="DHH_sf"/>
</dbReference>
<feature type="domain" description="DDH" evidence="6">
    <location>
        <begin position="89"/>
        <end position="232"/>
    </location>
</feature>
<evidence type="ECO:0000256" key="4">
    <source>
        <dbReference type="ARBA" id="ARBA00022801"/>
    </source>
</evidence>
<dbReference type="GO" id="GO:0006281">
    <property type="term" value="P:DNA repair"/>
    <property type="evidence" value="ECO:0007669"/>
    <property type="project" value="InterPro"/>
</dbReference>
<feature type="domain" description="RecJ OB" evidence="8">
    <location>
        <begin position="457"/>
        <end position="563"/>
    </location>
</feature>
<reference evidence="9 10" key="1">
    <citation type="journal article" date="2016" name="Nat. Commun.">
        <title>Thousands of microbial genomes shed light on interconnected biogeochemical processes in an aquifer system.</title>
        <authorList>
            <person name="Anantharaman K."/>
            <person name="Brown C.T."/>
            <person name="Hug L.A."/>
            <person name="Sharon I."/>
            <person name="Castelle C.J."/>
            <person name="Probst A.J."/>
            <person name="Thomas B.C."/>
            <person name="Singh A."/>
            <person name="Wilkins M.J."/>
            <person name="Karaoz U."/>
            <person name="Brodie E.L."/>
            <person name="Williams K.H."/>
            <person name="Hubbard S.S."/>
            <person name="Banfield J.F."/>
        </authorList>
    </citation>
    <scope>NUCLEOTIDE SEQUENCE [LARGE SCALE GENOMIC DNA]</scope>
</reference>
<dbReference type="InterPro" id="IPR051673">
    <property type="entry name" value="SSDNA_exonuclease_RecJ"/>
</dbReference>
<dbReference type="GO" id="GO:0008409">
    <property type="term" value="F:5'-3' exonuclease activity"/>
    <property type="evidence" value="ECO:0007669"/>
    <property type="project" value="InterPro"/>
</dbReference>
<dbReference type="PANTHER" id="PTHR30255">
    <property type="entry name" value="SINGLE-STRANDED-DNA-SPECIFIC EXONUCLEASE RECJ"/>
    <property type="match status" value="1"/>
</dbReference>
<dbReference type="Proteomes" id="UP000177382">
    <property type="component" value="Unassembled WGS sequence"/>
</dbReference>
<proteinExistence type="inferred from homology"/>
<dbReference type="Pfam" id="PF17768">
    <property type="entry name" value="RecJ_OB"/>
    <property type="match status" value="1"/>
</dbReference>
<dbReference type="GO" id="GO:0003676">
    <property type="term" value="F:nucleic acid binding"/>
    <property type="evidence" value="ECO:0007669"/>
    <property type="project" value="InterPro"/>
</dbReference>
<keyword evidence="3" id="KW-0540">Nuclease</keyword>
<evidence type="ECO:0000256" key="1">
    <source>
        <dbReference type="ARBA" id="ARBA00005915"/>
    </source>
</evidence>
<keyword evidence="4" id="KW-0378">Hydrolase</keyword>
<dbReference type="InterPro" id="IPR004610">
    <property type="entry name" value="RecJ"/>
</dbReference>
<evidence type="ECO:0000259" key="7">
    <source>
        <dbReference type="Pfam" id="PF02272"/>
    </source>
</evidence>
<dbReference type="STRING" id="1802485.A2V97_04495"/>
<evidence type="ECO:0000256" key="5">
    <source>
        <dbReference type="ARBA" id="ARBA00022839"/>
    </source>
</evidence>
<name>A0A1F7XLX2_9BACT</name>
<organism evidence="9 10">
    <name type="scientific">Candidatus Woesebacteria bacterium RBG_16_42_24</name>
    <dbReference type="NCBI Taxonomy" id="1802485"/>
    <lineage>
        <taxon>Bacteria</taxon>
        <taxon>Candidatus Woeseibacteriota</taxon>
    </lineage>
</organism>
<gene>
    <name evidence="9" type="ORF">A2V97_04495</name>
</gene>
<dbReference type="Gene3D" id="2.40.50.460">
    <property type="match status" value="1"/>
</dbReference>
<dbReference type="GO" id="GO:0006310">
    <property type="term" value="P:DNA recombination"/>
    <property type="evidence" value="ECO:0007669"/>
    <property type="project" value="InterPro"/>
</dbReference>
<evidence type="ECO:0000313" key="9">
    <source>
        <dbReference type="EMBL" id="OGM15996.1"/>
    </source>
</evidence>
<dbReference type="Gene3D" id="3.90.1640.30">
    <property type="match status" value="1"/>
</dbReference>
<feature type="domain" description="DHHA1" evidence="7">
    <location>
        <begin position="349"/>
        <end position="440"/>
    </location>
</feature>
<protein>
    <recommendedName>
        <fullName evidence="2">Single-stranded-DNA-specific exonuclease RecJ</fullName>
    </recommendedName>
</protein>
<dbReference type="AlphaFoldDB" id="A0A1F7XLX2"/>
<dbReference type="InterPro" id="IPR041122">
    <property type="entry name" value="RecJ_OB"/>
</dbReference>
<dbReference type="NCBIfam" id="TIGR00644">
    <property type="entry name" value="recJ"/>
    <property type="match status" value="1"/>
</dbReference>
<keyword evidence="5 9" id="KW-0269">Exonuclease</keyword>
<evidence type="ECO:0000256" key="2">
    <source>
        <dbReference type="ARBA" id="ARBA00019841"/>
    </source>
</evidence>
<dbReference type="PANTHER" id="PTHR30255:SF2">
    <property type="entry name" value="SINGLE-STRANDED-DNA-SPECIFIC EXONUCLEASE RECJ"/>
    <property type="match status" value="1"/>
</dbReference>
<evidence type="ECO:0000259" key="8">
    <source>
        <dbReference type="Pfam" id="PF17768"/>
    </source>
</evidence>
<dbReference type="Pfam" id="PF02272">
    <property type="entry name" value="DHHA1"/>
    <property type="match status" value="1"/>
</dbReference>
<dbReference type="SUPFAM" id="SSF64182">
    <property type="entry name" value="DHH phosphoesterases"/>
    <property type="match status" value="1"/>
</dbReference>
<dbReference type="Pfam" id="PF01368">
    <property type="entry name" value="DHH"/>
    <property type="match status" value="1"/>
</dbReference>
<dbReference type="EMBL" id="MGFX01000001">
    <property type="protein sequence ID" value="OGM15996.1"/>
    <property type="molecule type" value="Genomic_DNA"/>
</dbReference>
<dbReference type="InterPro" id="IPR003156">
    <property type="entry name" value="DHHA1_dom"/>
</dbReference>
<evidence type="ECO:0000259" key="6">
    <source>
        <dbReference type="Pfam" id="PF01368"/>
    </source>
</evidence>
<accession>A0A1F7XLX2</accession>
<comment type="caution">
    <text evidence="9">The sequence shown here is derived from an EMBL/GenBank/DDBJ whole genome shotgun (WGS) entry which is preliminary data.</text>
</comment>